<dbReference type="Gene3D" id="1.10.530.10">
    <property type="match status" value="1"/>
</dbReference>
<protein>
    <submittedName>
        <fullName evidence="1">M23 family metallopeptidase</fullName>
    </submittedName>
</protein>
<keyword evidence="2" id="KW-1185">Reference proteome</keyword>
<dbReference type="EMBL" id="CP117454">
    <property type="protein sequence ID" value="WLG84788.1"/>
    <property type="molecule type" value="Genomic_DNA"/>
</dbReference>
<dbReference type="SUPFAM" id="SSF53955">
    <property type="entry name" value="Lysozyme-like"/>
    <property type="match status" value="1"/>
</dbReference>
<evidence type="ECO:0000313" key="2">
    <source>
        <dbReference type="Proteomes" id="UP001239418"/>
    </source>
</evidence>
<dbReference type="Gene3D" id="2.70.70.10">
    <property type="entry name" value="Glucose Permease (Domain IIA)"/>
    <property type="match status" value="1"/>
</dbReference>
<sequence length="779" mass="86842">MIISPPFLPAPLAGESDEAFIARAMPGGTPGDGSYPLSFDLNWHSGVHLTAPREGLDALSVRAIADGKLVYFRQPAEPSSDVTEPLYYRESWTDNGCVVLKHETEIGEGDNCKVVYFSIYMHLSKLLITPAPVIGAQIYRKDELGRAGKIYGQPDKIHFEIIASEVDKLVGRTSPTLEYKTTSGRKESCWGDMHFFLPSEAVCYAEHPANWVETNNVSAVVARPQEDLFVRMRYEKGKCVLSTYTENGGLLGEFTEADNFEYKLFETANERFAACPSAGFELLRFGRVLGPDALQPVAAAHWRQIFLPAGNAWVNLNGSTVSCFSDSDFPSWQGWQLIDDDVDTDSHCQSSRIRELLKLNGNEQFPDDTDAISIANSSTYSGMSAEEKNALSERYVIERSRNTEILSLAESQEKLKRCIVKFPSEWNKGDFDARYGWLLKVAEGGALPQVSYDKLKAHQEKLAFWEEAALDGITSSHWHFPPKEFIATFRKCSWLSRNELVQLLPMNSLRKANPTWQWESVSLPNASTMLSSSNADALTRRVDLNKALRKFLVVTPVRLACFFGNATQETQWYQKLHEGSQYWYKPWDGRGFLQLTHASNYIKYWKFKGEPVSQQVSQTLTTHTTMANNNRPIVNGNKSMYDPTNSLSDASTGIPQAVIAKREAVKTSFDAANSAGAYWAWSGASKQADGYYSSTSSTLRALTTNAQTKHYYENTAFGNVAATVNLGSPSTNFSSIWGVQARFLAFANAQVVLLDHLVFPTSTGSSSNTPQDFVRRSIE</sequence>
<dbReference type="InterPro" id="IPR023346">
    <property type="entry name" value="Lysozyme-like_dom_sf"/>
</dbReference>
<dbReference type="Proteomes" id="UP001239418">
    <property type="component" value="Chromosome"/>
</dbReference>
<organism evidence="1 2">
    <name type="scientific">Pseudomonas cucumis</name>
    <dbReference type="NCBI Taxonomy" id="2954082"/>
    <lineage>
        <taxon>Bacteria</taxon>
        <taxon>Pseudomonadati</taxon>
        <taxon>Pseudomonadota</taxon>
        <taxon>Gammaproteobacteria</taxon>
        <taxon>Pseudomonadales</taxon>
        <taxon>Pseudomonadaceae</taxon>
        <taxon>Pseudomonas</taxon>
    </lineage>
</organism>
<proteinExistence type="predicted"/>
<evidence type="ECO:0000313" key="1">
    <source>
        <dbReference type="EMBL" id="WLG84788.1"/>
    </source>
</evidence>
<name>A0ABY9EX80_9PSED</name>
<gene>
    <name evidence="1" type="ORF">PSH97_27575</name>
</gene>
<dbReference type="CDD" id="cd12797">
    <property type="entry name" value="M23_peptidase"/>
    <property type="match status" value="1"/>
</dbReference>
<dbReference type="RefSeq" id="WP_305447449.1">
    <property type="nucleotide sequence ID" value="NZ_CP117454.1"/>
</dbReference>
<dbReference type="InterPro" id="IPR011055">
    <property type="entry name" value="Dup_hybrid_motif"/>
</dbReference>
<accession>A0ABY9EX80</accession>
<reference evidence="1 2" key="1">
    <citation type="submission" date="2023-02" db="EMBL/GenBank/DDBJ databases">
        <title>Evolution of Hrp T3SS in non-pathogenic Pseudomonas fluorescens.</title>
        <authorList>
            <person name="Liao K."/>
            <person name="Wei H."/>
            <person name="Gu Y."/>
        </authorList>
    </citation>
    <scope>NUCLEOTIDE SEQUENCE [LARGE SCALE GENOMIC DNA]</scope>
    <source>
        <strain evidence="1 2">FP1935</strain>
    </source>
</reference>